<keyword evidence="3" id="KW-1185">Reference proteome</keyword>
<dbReference type="RefSeq" id="WP_144067565.1">
    <property type="nucleotide sequence ID" value="NZ_CP041636.1"/>
</dbReference>
<dbReference type="EMBL" id="CP041636">
    <property type="protein sequence ID" value="QDO96584.1"/>
    <property type="molecule type" value="Genomic_DNA"/>
</dbReference>
<dbReference type="Gene3D" id="3.30.160.150">
    <property type="entry name" value="Lipoprotein like domain"/>
    <property type="match status" value="1"/>
</dbReference>
<dbReference type="KEGG" id="fer:FNB15_04525"/>
<proteinExistence type="predicted"/>
<dbReference type="GO" id="GO:0043165">
    <property type="term" value="P:Gram-negative-bacterium-type cell outer membrane assembly"/>
    <property type="evidence" value="ECO:0007669"/>
    <property type="project" value="InterPro"/>
</dbReference>
<feature type="region of interest" description="Disordered" evidence="1">
    <location>
        <begin position="180"/>
        <end position="210"/>
    </location>
</feature>
<evidence type="ECO:0000313" key="2">
    <source>
        <dbReference type="EMBL" id="QDO96584.1"/>
    </source>
</evidence>
<dbReference type="OrthoDB" id="8480109at2"/>
<sequence length="210" mass="23991">MSWSSQIRTLAISLLLAGVVAGCGFRPLYKQTGNTDTVRDFSQISIAQPEDRPSQQLRNFLLDSLTPYGQPDRPLYRLEYRLTESVGSVFVTRSEEITRNNLQLSASVSLRDYQTGAIRTSISASSQASYNVTLADYANLVSEKNARERALRDVAEQIRLRLGNYFDRRPEMERRALERQRMEDQRFNPQPPAQPLPAEQRPELQRGLLQ</sequence>
<organism evidence="2 3">
    <name type="scientific">Ferrovibrio terrae</name>
    <dbReference type="NCBI Taxonomy" id="2594003"/>
    <lineage>
        <taxon>Bacteria</taxon>
        <taxon>Pseudomonadati</taxon>
        <taxon>Pseudomonadota</taxon>
        <taxon>Alphaproteobacteria</taxon>
        <taxon>Rhodospirillales</taxon>
        <taxon>Rhodospirillaceae</taxon>
        <taxon>Ferrovibrio</taxon>
    </lineage>
</organism>
<evidence type="ECO:0000313" key="3">
    <source>
        <dbReference type="Proteomes" id="UP000317496"/>
    </source>
</evidence>
<dbReference type="Proteomes" id="UP000317496">
    <property type="component" value="Chromosome"/>
</dbReference>
<evidence type="ECO:0000256" key="1">
    <source>
        <dbReference type="SAM" id="MobiDB-lite"/>
    </source>
</evidence>
<dbReference type="AlphaFoldDB" id="A0A516GYH0"/>
<gene>
    <name evidence="2" type="ORF">FNB15_04525</name>
</gene>
<dbReference type="GO" id="GO:0019867">
    <property type="term" value="C:outer membrane"/>
    <property type="evidence" value="ECO:0007669"/>
    <property type="project" value="InterPro"/>
</dbReference>
<reference evidence="2 3" key="1">
    <citation type="submission" date="2019-07" db="EMBL/GenBank/DDBJ databases">
        <title>Genome sequencing for Ferrovibrio sp. K5.</title>
        <authorList>
            <person name="Park S.-J."/>
        </authorList>
    </citation>
    <scope>NUCLEOTIDE SEQUENCE [LARGE SCALE GENOMIC DNA]</scope>
    <source>
        <strain evidence="2 3">K5</strain>
    </source>
</reference>
<evidence type="ECO:0008006" key="4">
    <source>
        <dbReference type="Google" id="ProtNLM"/>
    </source>
</evidence>
<name>A0A516GYH0_9PROT</name>
<accession>A0A516GYH0</accession>
<protein>
    <recommendedName>
        <fullName evidence="4">LPS-assembly lipoprotein LptE</fullName>
    </recommendedName>
</protein>